<feature type="compositionally biased region" description="Polar residues" evidence="12">
    <location>
        <begin position="448"/>
        <end position="483"/>
    </location>
</feature>
<evidence type="ECO:0000259" key="13">
    <source>
        <dbReference type="SMART" id="SM00382"/>
    </source>
</evidence>
<reference evidence="15" key="1">
    <citation type="journal article" date="2022" name="Forests">
        <title>Identification of Endophytic Microbiota of Phytoplasma-Infected Russian Olive Trees Elaeagnus angustifolia L. in the Northwest of Iran.</title>
        <authorList>
            <person name="Azizpour N."/>
            <person name="Nematollahi S."/>
            <person name="Khakvar R."/>
            <person name="Jamshidi M."/>
            <person name="Norouzi-Beirami M.H."/>
        </authorList>
    </citation>
    <scope>NUCLEOTIDE SEQUENCE [LARGE SCALE GENOMIC DNA]</scope>
    <source>
        <strain evidence="15">TBZ1</strain>
    </source>
</reference>
<dbReference type="InterPro" id="IPR050238">
    <property type="entry name" value="DNA_Rep/Repair_Clamp_Loader"/>
</dbReference>
<sequence>MSYLVLYRKYRPQTFADVVGQEIIIQTLKNAIRYQKINHCYLFSGNKGTGKTTLAKIFAKAINCLLPNQGDVCCSCHYCQNFTKANTDITEIDGASYNGVDEIRELQDKAQYKAHTGKYKVYIIDEVHVLTPNAFNALLKILEEPPEHVVFILITTEIYKIPDTIFSRAQSFAFENLNLKNITAQLTKIAALENMFITEDAIKSIACHSEGGMRNALSLLDQVSAYQNNLITSEDVANIKGTVSASIIKKLFQNLLKKEAIKALQLLHKAIDSGKNIDLLILDLIDAIKDYLIWNAKNKKDSKTSPLSKYQKILLLEETNHIDHFLRILIKLQQDLKKSDQKKSLVEIAFLQICSLHSFQFQANLQETQQFVTNKTNIYNNEQASLALDETNAKENYEPTKLTQNNTEKKTFDKTEKIKPTKLASIANEKPPKPPKPPKTEYLHPVQDLQSQNNFSQKTPNNSTTSELTQQNNLPSQNSQETKSPTKKNPYFSNSSLCDLISFAINILSNQDEPTKNTITNFWTNLKNRYSNHSYYKNVAEILDRGKIVALSQSQQMILVFEDEDAFELVLQKNIKQKALEILNNDTFAITDYIAFLKQDWQALETFYNKNHPHPNQASIAKFTATCNFDLDLYQIKATQPTKPAIIQLAYDFFGKDIVEIIN</sequence>
<comment type="catalytic activity">
    <reaction evidence="10 11">
        <text>DNA(n) + a 2'-deoxyribonucleoside 5'-triphosphate = DNA(n+1) + diphosphate</text>
        <dbReference type="Rhea" id="RHEA:22508"/>
        <dbReference type="Rhea" id="RHEA-COMP:17339"/>
        <dbReference type="Rhea" id="RHEA-COMP:17340"/>
        <dbReference type="ChEBI" id="CHEBI:33019"/>
        <dbReference type="ChEBI" id="CHEBI:61560"/>
        <dbReference type="ChEBI" id="CHEBI:173112"/>
        <dbReference type="EC" id="2.7.7.7"/>
    </reaction>
</comment>
<feature type="region of interest" description="Disordered" evidence="12">
    <location>
        <begin position="389"/>
        <end position="489"/>
    </location>
</feature>
<evidence type="ECO:0000256" key="7">
    <source>
        <dbReference type="ARBA" id="ARBA00022833"/>
    </source>
</evidence>
<dbReference type="InterPro" id="IPR001270">
    <property type="entry name" value="ClpA/B"/>
</dbReference>
<dbReference type="Pfam" id="PF13177">
    <property type="entry name" value="DNA_pol3_delta2"/>
    <property type="match status" value="1"/>
</dbReference>
<dbReference type="PRINTS" id="PR00300">
    <property type="entry name" value="CLPPROTEASEA"/>
</dbReference>
<keyword evidence="6 11" id="KW-0547">Nucleotide-binding</keyword>
<name>A0ABS5VB78_9MOLU</name>
<dbReference type="SMART" id="SM00382">
    <property type="entry name" value="AAA"/>
    <property type="match status" value="1"/>
</dbReference>
<dbReference type="SUPFAM" id="SSF52540">
    <property type="entry name" value="P-loop containing nucleoside triphosphate hydrolases"/>
    <property type="match status" value="1"/>
</dbReference>
<evidence type="ECO:0000256" key="4">
    <source>
        <dbReference type="ARBA" id="ARBA00022705"/>
    </source>
</evidence>
<dbReference type="Gene3D" id="3.40.50.300">
    <property type="entry name" value="P-loop containing nucleotide triphosphate hydrolases"/>
    <property type="match status" value="1"/>
</dbReference>
<evidence type="ECO:0000256" key="1">
    <source>
        <dbReference type="ARBA" id="ARBA00006360"/>
    </source>
</evidence>
<dbReference type="SUPFAM" id="SSF48019">
    <property type="entry name" value="post-AAA+ oligomerization domain-like"/>
    <property type="match status" value="1"/>
</dbReference>
<keyword evidence="7" id="KW-0862">Zinc</keyword>
<dbReference type="NCBIfam" id="NF004046">
    <property type="entry name" value="PRK05563.1"/>
    <property type="match status" value="1"/>
</dbReference>
<dbReference type="CDD" id="cd18137">
    <property type="entry name" value="HLD_clamp_pol_III_gamma_tau"/>
    <property type="match status" value="1"/>
</dbReference>
<evidence type="ECO:0000256" key="12">
    <source>
        <dbReference type="SAM" id="MobiDB-lite"/>
    </source>
</evidence>
<dbReference type="Pfam" id="PF12169">
    <property type="entry name" value="DNA_pol3_gamma3"/>
    <property type="match status" value="1"/>
</dbReference>
<dbReference type="NCBIfam" id="TIGR02397">
    <property type="entry name" value="dnaX_nterm"/>
    <property type="match status" value="1"/>
</dbReference>
<evidence type="ECO:0000313" key="15">
    <source>
        <dbReference type="Proteomes" id="UP000707147"/>
    </source>
</evidence>
<keyword evidence="2 11" id="KW-0808">Transferase</keyword>
<dbReference type="PANTHER" id="PTHR11669">
    <property type="entry name" value="REPLICATION FACTOR C / DNA POLYMERASE III GAMMA-TAU SUBUNIT"/>
    <property type="match status" value="1"/>
</dbReference>
<proteinExistence type="inferred from homology"/>
<evidence type="ECO:0000256" key="11">
    <source>
        <dbReference type="RuleBase" id="RU364063"/>
    </source>
</evidence>
<keyword evidence="5" id="KW-0479">Metal-binding</keyword>
<evidence type="ECO:0000256" key="10">
    <source>
        <dbReference type="ARBA" id="ARBA00049244"/>
    </source>
</evidence>
<dbReference type="Proteomes" id="UP000707147">
    <property type="component" value="Unassembled WGS sequence"/>
</dbReference>
<dbReference type="EC" id="2.7.7.7" evidence="11"/>
<gene>
    <name evidence="11 14" type="primary">dnaX</name>
    <name evidence="14" type="ORF">KEC49_01495</name>
</gene>
<feature type="compositionally biased region" description="Basic and acidic residues" evidence="12">
    <location>
        <begin position="407"/>
        <end position="419"/>
    </location>
</feature>
<keyword evidence="8 11" id="KW-0067">ATP-binding</keyword>
<comment type="similarity">
    <text evidence="1 11">Belongs to the DnaX/STICHEL family.</text>
</comment>
<evidence type="ECO:0000256" key="3">
    <source>
        <dbReference type="ARBA" id="ARBA00022695"/>
    </source>
</evidence>
<keyword evidence="4 11" id="KW-0235">DNA replication</keyword>
<dbReference type="EMBL" id="JAHFWK010000015">
    <property type="protein sequence ID" value="MBT1576842.1"/>
    <property type="molecule type" value="Genomic_DNA"/>
</dbReference>
<organism evidence="14 15">
    <name type="scientific">'Elaeagnus angustifolia' witches'-broom phytoplasma</name>
    <dbReference type="NCBI Taxonomy" id="1538355"/>
    <lineage>
        <taxon>Bacteria</taxon>
        <taxon>Bacillati</taxon>
        <taxon>Mycoplasmatota</taxon>
        <taxon>Mollicutes</taxon>
        <taxon>Acholeplasmatales</taxon>
        <taxon>Acholeplasmataceae</taxon>
        <taxon>Candidatus Phytoplasma</taxon>
        <taxon>16SrI (Aster yellows group)</taxon>
    </lineage>
</organism>
<dbReference type="InterPro" id="IPR003593">
    <property type="entry name" value="AAA+_ATPase"/>
</dbReference>
<keyword evidence="15" id="KW-1185">Reference proteome</keyword>
<dbReference type="Gene3D" id="1.20.272.10">
    <property type="match status" value="1"/>
</dbReference>
<comment type="subunit">
    <text evidence="11">DNA polymerase III contains a core (composed of alpha, epsilon and theta chains) that associates with a tau subunit. This core dimerizes to form the POLIII' complex. PolIII' associates with the gamma complex (composed of gamma, delta, delta', psi and chi chains) and with the beta chain to form the complete DNA polymerase III complex.</text>
</comment>
<dbReference type="CDD" id="cd00009">
    <property type="entry name" value="AAA"/>
    <property type="match status" value="1"/>
</dbReference>
<evidence type="ECO:0000256" key="5">
    <source>
        <dbReference type="ARBA" id="ARBA00022723"/>
    </source>
</evidence>
<dbReference type="InterPro" id="IPR027417">
    <property type="entry name" value="P-loop_NTPase"/>
</dbReference>
<comment type="caution">
    <text evidence="14">The sequence shown here is derived from an EMBL/GenBank/DDBJ whole genome shotgun (WGS) entry which is preliminary data.</text>
</comment>
<comment type="function">
    <text evidence="11">DNA polymerase III is a complex, multichain enzyme responsible for most of the replicative synthesis in bacteria. This DNA polymerase also exhibits 3' to 5' exonuclease activity.</text>
</comment>
<feature type="domain" description="AAA+ ATPase" evidence="13">
    <location>
        <begin position="37"/>
        <end position="183"/>
    </location>
</feature>
<accession>A0ABS5VB78</accession>
<dbReference type="InterPro" id="IPR045085">
    <property type="entry name" value="HLD_clamp_pol_III_gamma_tau"/>
</dbReference>
<evidence type="ECO:0000313" key="14">
    <source>
        <dbReference type="EMBL" id="MBT1576842.1"/>
    </source>
</evidence>
<dbReference type="InterPro" id="IPR008921">
    <property type="entry name" value="DNA_pol3_clamp-load_cplx_C"/>
</dbReference>
<protein>
    <recommendedName>
        <fullName evidence="11">DNA polymerase III subunit gamma/tau</fullName>
        <ecNumber evidence="11">2.7.7.7</ecNumber>
    </recommendedName>
</protein>
<dbReference type="GO" id="GO:0003887">
    <property type="term" value="F:DNA-directed DNA polymerase activity"/>
    <property type="evidence" value="ECO:0007669"/>
    <property type="project" value="UniProtKB-EC"/>
</dbReference>
<dbReference type="PANTHER" id="PTHR11669:SF0">
    <property type="entry name" value="PROTEIN STICHEL-LIKE 2"/>
    <property type="match status" value="1"/>
</dbReference>
<evidence type="ECO:0000256" key="6">
    <source>
        <dbReference type="ARBA" id="ARBA00022741"/>
    </source>
</evidence>
<evidence type="ECO:0000256" key="9">
    <source>
        <dbReference type="ARBA" id="ARBA00022932"/>
    </source>
</evidence>
<dbReference type="Pfam" id="PF22608">
    <property type="entry name" value="DNAX_ATPase_lid"/>
    <property type="match status" value="1"/>
</dbReference>
<dbReference type="Gene3D" id="1.10.8.60">
    <property type="match status" value="1"/>
</dbReference>
<dbReference type="InterPro" id="IPR012763">
    <property type="entry name" value="DNA_pol_III_sug/sutau_N"/>
</dbReference>
<keyword evidence="9 11" id="KW-0239">DNA-directed DNA polymerase</keyword>
<evidence type="ECO:0000256" key="2">
    <source>
        <dbReference type="ARBA" id="ARBA00022679"/>
    </source>
</evidence>
<evidence type="ECO:0000256" key="8">
    <source>
        <dbReference type="ARBA" id="ARBA00022840"/>
    </source>
</evidence>
<keyword evidence="3 11" id="KW-0548">Nucleotidyltransferase</keyword>
<dbReference type="InterPro" id="IPR022754">
    <property type="entry name" value="DNA_pol_III_gamma-3"/>
</dbReference>